<dbReference type="PANTHER" id="PTHR21240">
    <property type="entry name" value="2-AMINO-3-CARBOXYLMUCONATE-6-SEMIALDEHYDE DECARBOXYLASE"/>
    <property type="match status" value="1"/>
</dbReference>
<proteinExistence type="predicted"/>
<evidence type="ECO:0000313" key="3">
    <source>
        <dbReference type="EMBL" id="MQY14303.1"/>
    </source>
</evidence>
<dbReference type="InterPro" id="IPR032466">
    <property type="entry name" value="Metal_Hydrolase"/>
</dbReference>
<dbReference type="GO" id="GO:0019748">
    <property type="term" value="P:secondary metabolic process"/>
    <property type="evidence" value="ECO:0007669"/>
    <property type="project" value="TreeGrafter"/>
</dbReference>
<dbReference type="RefSeq" id="WP_323378298.1">
    <property type="nucleotide sequence ID" value="NZ_WEGJ01000020.1"/>
</dbReference>
<dbReference type="GO" id="GO:0016787">
    <property type="term" value="F:hydrolase activity"/>
    <property type="evidence" value="ECO:0007669"/>
    <property type="project" value="InterPro"/>
</dbReference>
<dbReference type="GO" id="GO:0016831">
    <property type="term" value="F:carboxy-lyase activity"/>
    <property type="evidence" value="ECO:0007669"/>
    <property type="project" value="InterPro"/>
</dbReference>
<gene>
    <name evidence="3" type="ORF">SRB5_44670</name>
</gene>
<dbReference type="AlphaFoldDB" id="A0A7K0CM13"/>
<name>A0A7K0CM13_9ACTN</name>
<dbReference type="PANTHER" id="PTHR21240:SF28">
    <property type="entry name" value="ISO-OROTATE DECARBOXYLASE (EUROFUNG)"/>
    <property type="match status" value="1"/>
</dbReference>
<dbReference type="InterPro" id="IPR032465">
    <property type="entry name" value="ACMSD"/>
</dbReference>
<dbReference type="Proteomes" id="UP000466345">
    <property type="component" value="Unassembled WGS sequence"/>
</dbReference>
<organism evidence="3 4">
    <name type="scientific">Streptomyces smaragdinus</name>
    <dbReference type="NCBI Taxonomy" id="2585196"/>
    <lineage>
        <taxon>Bacteria</taxon>
        <taxon>Bacillati</taxon>
        <taxon>Actinomycetota</taxon>
        <taxon>Actinomycetes</taxon>
        <taxon>Kitasatosporales</taxon>
        <taxon>Streptomycetaceae</taxon>
        <taxon>Streptomyces</taxon>
    </lineage>
</organism>
<evidence type="ECO:0000259" key="2">
    <source>
        <dbReference type="Pfam" id="PF04909"/>
    </source>
</evidence>
<accession>A0A7K0CM13</accession>
<keyword evidence="4" id="KW-1185">Reference proteome</keyword>
<dbReference type="Gene3D" id="3.20.20.140">
    <property type="entry name" value="Metal-dependent hydrolases"/>
    <property type="match status" value="1"/>
</dbReference>
<dbReference type="EMBL" id="WEGJ01000020">
    <property type="protein sequence ID" value="MQY14303.1"/>
    <property type="molecule type" value="Genomic_DNA"/>
</dbReference>
<feature type="domain" description="Amidohydrolase-related" evidence="2">
    <location>
        <begin position="3"/>
        <end position="328"/>
    </location>
</feature>
<reference evidence="3 4" key="1">
    <citation type="submission" date="2019-10" db="EMBL/GenBank/DDBJ databases">
        <title>Streptomyces smaragdinus sp. nov. and Streptomyces fabii sp. nov., isolated from the gut of fungus growing-termite Macrotermes natalensis.</title>
        <authorList>
            <person name="Schwitalla J."/>
            <person name="Benndorf R."/>
            <person name="Martin K."/>
            <person name="De Beer W."/>
            <person name="Kaster A.-K."/>
            <person name="Vollmers J."/>
            <person name="Poulsen M."/>
            <person name="Beemelmanns C."/>
        </authorList>
    </citation>
    <scope>NUCLEOTIDE SEQUENCE [LARGE SCALE GENOMIC DNA]</scope>
    <source>
        <strain evidence="3 4">RB5</strain>
    </source>
</reference>
<dbReference type="GO" id="GO:0005737">
    <property type="term" value="C:cytoplasm"/>
    <property type="evidence" value="ECO:0007669"/>
    <property type="project" value="TreeGrafter"/>
</dbReference>
<evidence type="ECO:0000313" key="4">
    <source>
        <dbReference type="Proteomes" id="UP000466345"/>
    </source>
</evidence>
<keyword evidence="1" id="KW-0456">Lyase</keyword>
<dbReference type="Pfam" id="PF04909">
    <property type="entry name" value="Amidohydro_2"/>
    <property type="match status" value="1"/>
</dbReference>
<protein>
    <recommendedName>
        <fullName evidence="2">Amidohydrolase-related domain-containing protein</fullName>
    </recommendedName>
</protein>
<comment type="caution">
    <text evidence="3">The sequence shown here is derived from an EMBL/GenBank/DDBJ whole genome shotgun (WGS) entry which is preliminary data.</text>
</comment>
<sequence>MIIDSHAHVVAPPVFYAYRANLLAAGGRYRPALGVSDAAVAEAAAGNIAIMDGVGTDMQLISPRPFHQMHSTKPDQVVHWWIEANNNLIAQTVALHPDRFAGVAGLPTCAGAPIEAALPELDRCIEELGFVGVLLNPDPYEGTGPSPRLSEEYWYPLFERLVHYDVPALVHSAGCNSGRETYSEHFVTEESIAILSLLNSDVFERFPTLKLIISHGGGSVPYQIGRWQAERLMPKFGGSPDAEPFEEGLRRFWFDTVLHNPLSLELLFKTVGTDRVVFGTEKPGSGSGTDPKTGRVFDDFKTTIDGIGFLTDADRSAVYEDNARALFPRLHARIPA</sequence>
<evidence type="ECO:0000256" key="1">
    <source>
        <dbReference type="ARBA" id="ARBA00023239"/>
    </source>
</evidence>
<dbReference type="SUPFAM" id="SSF51556">
    <property type="entry name" value="Metallo-dependent hydrolases"/>
    <property type="match status" value="1"/>
</dbReference>
<dbReference type="InterPro" id="IPR006680">
    <property type="entry name" value="Amidohydro-rel"/>
</dbReference>